<accession>A0A554XD56</accession>
<gene>
    <name evidence="7" type="ORF">Ttaiw_00348</name>
</gene>
<feature type="transmembrane region" description="Helical" evidence="5">
    <location>
        <begin position="261"/>
        <end position="285"/>
    </location>
</feature>
<feature type="transmembrane region" description="Helical" evidence="5">
    <location>
        <begin position="150"/>
        <end position="170"/>
    </location>
</feature>
<feature type="transmembrane region" description="Helical" evidence="5">
    <location>
        <begin position="91"/>
        <end position="109"/>
    </location>
</feature>
<keyword evidence="4 5" id="KW-0472">Membrane</keyword>
<proteinExistence type="predicted"/>
<dbReference type="Proteomes" id="UP000317763">
    <property type="component" value="Unassembled WGS sequence"/>
</dbReference>
<feature type="transmembrane region" description="Helical" evidence="5">
    <location>
        <begin position="291"/>
        <end position="310"/>
    </location>
</feature>
<keyword evidence="2 5" id="KW-0812">Transmembrane</keyword>
<feature type="transmembrane region" description="Helical" evidence="5">
    <location>
        <begin position="209"/>
        <end position="230"/>
    </location>
</feature>
<evidence type="ECO:0000256" key="3">
    <source>
        <dbReference type="ARBA" id="ARBA00022989"/>
    </source>
</evidence>
<keyword evidence="3 5" id="KW-1133">Transmembrane helix</keyword>
<feature type="transmembrane region" description="Helical" evidence="5">
    <location>
        <begin position="62"/>
        <end position="79"/>
    </location>
</feature>
<dbReference type="AlphaFoldDB" id="A0A554XD56"/>
<evidence type="ECO:0000256" key="1">
    <source>
        <dbReference type="ARBA" id="ARBA00004141"/>
    </source>
</evidence>
<feature type="transmembrane region" description="Helical" evidence="5">
    <location>
        <begin position="121"/>
        <end position="138"/>
    </location>
</feature>
<sequence length="324" mass="33858">MRRPAPPGPGGGVVAPPRPAMRPAARPAQALWMVLGAFLFASMGVCIKFASSHFHSFEVVGYRGLIGLLFLLALTRARGVSLATRVPLMHLWRTIVGTISLLAWFYAIAQLPLATAMTLNYMSSVWVAAFLLGGALLLQRGSQPLRDQTPLFLTVLIGFGGVALVLRPTFDGTAALGGLSGLLSGLTSALAYMQVAALSRAGEPESRTVFYFSLGAAVVGFAGTAIVGASPLNTPAALWLIPIGLLAVLGQLCMTRAYASGATLVVANLQYSGIAFAALYGLVVFGDRLPLLGWVGMALIVGSGIAATFLRERAVPRLPAEEHA</sequence>
<dbReference type="InterPro" id="IPR000620">
    <property type="entry name" value="EamA_dom"/>
</dbReference>
<feature type="transmembrane region" description="Helical" evidence="5">
    <location>
        <begin position="236"/>
        <end position="254"/>
    </location>
</feature>
<comment type="subcellular location">
    <subcellularLocation>
        <location evidence="1">Membrane</location>
        <topology evidence="1">Multi-pass membrane protein</topology>
    </subcellularLocation>
</comment>
<feature type="transmembrane region" description="Helical" evidence="5">
    <location>
        <begin position="176"/>
        <end position="197"/>
    </location>
</feature>
<evidence type="ECO:0000256" key="5">
    <source>
        <dbReference type="SAM" id="Phobius"/>
    </source>
</evidence>
<dbReference type="PANTHER" id="PTHR22911">
    <property type="entry name" value="ACYL-MALONYL CONDENSING ENZYME-RELATED"/>
    <property type="match status" value="1"/>
</dbReference>
<dbReference type="EMBL" id="VJOM01000002">
    <property type="protein sequence ID" value="TSE33775.1"/>
    <property type="molecule type" value="Genomic_DNA"/>
</dbReference>
<evidence type="ECO:0000259" key="6">
    <source>
        <dbReference type="Pfam" id="PF00892"/>
    </source>
</evidence>
<evidence type="ECO:0000256" key="2">
    <source>
        <dbReference type="ARBA" id="ARBA00022692"/>
    </source>
</evidence>
<keyword evidence="8" id="KW-1185">Reference proteome</keyword>
<evidence type="ECO:0000313" key="8">
    <source>
        <dbReference type="Proteomes" id="UP000317763"/>
    </source>
</evidence>
<dbReference type="STRING" id="307486.GCA_000807215_00608"/>
<reference evidence="7 8" key="1">
    <citation type="submission" date="2019-07" db="EMBL/GenBank/DDBJ databases">
        <title>Tepidimonas taiwanensis I1-1 draft genome.</title>
        <authorList>
            <person name="Da Costa M.S."/>
            <person name="Froufe H.J.C."/>
            <person name="Egas C."/>
            <person name="Albuquerque L."/>
        </authorList>
    </citation>
    <scope>NUCLEOTIDE SEQUENCE [LARGE SCALE GENOMIC DNA]</scope>
    <source>
        <strain evidence="7 8">I1-1</strain>
    </source>
</reference>
<dbReference type="PANTHER" id="PTHR22911:SF6">
    <property type="entry name" value="SOLUTE CARRIER FAMILY 35 MEMBER G1"/>
    <property type="match status" value="1"/>
</dbReference>
<comment type="caution">
    <text evidence="7">The sequence shown here is derived from an EMBL/GenBank/DDBJ whole genome shotgun (WGS) entry which is preliminary data.</text>
</comment>
<evidence type="ECO:0000256" key="4">
    <source>
        <dbReference type="ARBA" id="ARBA00023136"/>
    </source>
</evidence>
<protein>
    <submittedName>
        <fullName evidence="7">EamA-like transporter family protein</fullName>
    </submittedName>
</protein>
<dbReference type="InterPro" id="IPR037185">
    <property type="entry name" value="EmrE-like"/>
</dbReference>
<evidence type="ECO:0000313" key="7">
    <source>
        <dbReference type="EMBL" id="TSE33775.1"/>
    </source>
</evidence>
<name>A0A554XD56_9BURK</name>
<dbReference type="Pfam" id="PF00892">
    <property type="entry name" value="EamA"/>
    <property type="match status" value="1"/>
</dbReference>
<organism evidence="7 8">
    <name type="scientific">Tepidimonas taiwanensis</name>
    <dbReference type="NCBI Taxonomy" id="307486"/>
    <lineage>
        <taxon>Bacteria</taxon>
        <taxon>Pseudomonadati</taxon>
        <taxon>Pseudomonadota</taxon>
        <taxon>Betaproteobacteria</taxon>
        <taxon>Burkholderiales</taxon>
        <taxon>Tepidimonas</taxon>
    </lineage>
</organism>
<dbReference type="SUPFAM" id="SSF103481">
    <property type="entry name" value="Multidrug resistance efflux transporter EmrE"/>
    <property type="match status" value="1"/>
</dbReference>
<feature type="transmembrane region" description="Helical" evidence="5">
    <location>
        <begin position="30"/>
        <end position="50"/>
    </location>
</feature>
<dbReference type="GO" id="GO:0016020">
    <property type="term" value="C:membrane"/>
    <property type="evidence" value="ECO:0007669"/>
    <property type="project" value="UniProtKB-SubCell"/>
</dbReference>
<feature type="domain" description="EamA" evidence="6">
    <location>
        <begin position="30"/>
        <end position="130"/>
    </location>
</feature>